<evidence type="ECO:0000313" key="1">
    <source>
        <dbReference type="EMBL" id="VAW54260.1"/>
    </source>
</evidence>
<gene>
    <name evidence="1" type="ORF">MNBD_GAMMA06-1314</name>
</gene>
<sequence length="219" mass="24491">MHPTLSTVRTQQKLIQTQRNNNDCYRIFNLLTSDDLLDKVEEQLPEHRERLFPPTETLAMFITQALSADRSCQNIVNQAAMQRLISGLSSCSTRTGGYCRARTRLRLSMIKNISQYVSELINDLTPDLWQWKGRDVQLVDGTTVTMPDTANNQRAYPQQRGQKPGLGFPICRIVGITSLSSGALLNAAVGLFNGKGGDEQTLLRSLQFLGTQYLIAQNS</sequence>
<dbReference type="EMBL" id="UOFD01000073">
    <property type="protein sequence ID" value="VAW54260.1"/>
    <property type="molecule type" value="Genomic_DNA"/>
</dbReference>
<accession>A0A3B0WNT5</accession>
<protein>
    <submittedName>
        <fullName evidence="1">IS4 orf</fullName>
    </submittedName>
</protein>
<proteinExistence type="predicted"/>
<name>A0A3B0WNT5_9ZZZZ</name>
<dbReference type="AlphaFoldDB" id="A0A3B0WNT5"/>
<organism evidence="1">
    <name type="scientific">hydrothermal vent metagenome</name>
    <dbReference type="NCBI Taxonomy" id="652676"/>
    <lineage>
        <taxon>unclassified sequences</taxon>
        <taxon>metagenomes</taxon>
        <taxon>ecological metagenomes</taxon>
    </lineage>
</organism>
<reference evidence="1" key="1">
    <citation type="submission" date="2018-06" db="EMBL/GenBank/DDBJ databases">
        <authorList>
            <person name="Zhirakovskaya E."/>
        </authorList>
    </citation>
    <scope>NUCLEOTIDE SEQUENCE</scope>
</reference>